<gene>
    <name evidence="2" type="ORF">PN36_20645</name>
</gene>
<dbReference type="EMBL" id="JSZA02000090">
    <property type="protein sequence ID" value="KHD06176.1"/>
    <property type="molecule type" value="Genomic_DNA"/>
</dbReference>
<evidence type="ECO:0008006" key="4">
    <source>
        <dbReference type="Google" id="ProtNLM"/>
    </source>
</evidence>
<evidence type="ECO:0000313" key="2">
    <source>
        <dbReference type="EMBL" id="KHD06176.1"/>
    </source>
</evidence>
<feature type="signal peptide" evidence="1">
    <location>
        <begin position="1"/>
        <end position="23"/>
    </location>
</feature>
<evidence type="ECO:0000256" key="1">
    <source>
        <dbReference type="SAM" id="SignalP"/>
    </source>
</evidence>
<feature type="chain" id="PRO_5007387923" description="Secreted protein" evidence="1">
    <location>
        <begin position="24"/>
        <end position="178"/>
    </location>
</feature>
<sequence>MKTKPTIVFLLPILFLFCTKTFAATGTCVGEDLGGREMCKNEGASCTIEGKSGKCRTTAGLGCLCKKTTLVALVENSFIATPGINVTWETASEVDNAGFFIWRGQLKPGKTECSLDLNIYAEVKRIEPFIQAQGTGASYSYFDNQVASGNSYCYALEDIDLADKSTFHLNDLIFATMP</sequence>
<keyword evidence="1" id="KW-0732">Signal</keyword>
<organism evidence="2 3">
    <name type="scientific">Candidatus Thiomargarita nelsonii</name>
    <dbReference type="NCBI Taxonomy" id="1003181"/>
    <lineage>
        <taxon>Bacteria</taxon>
        <taxon>Pseudomonadati</taxon>
        <taxon>Pseudomonadota</taxon>
        <taxon>Gammaproteobacteria</taxon>
        <taxon>Thiotrichales</taxon>
        <taxon>Thiotrichaceae</taxon>
        <taxon>Thiomargarita</taxon>
    </lineage>
</organism>
<keyword evidence="3" id="KW-1185">Reference proteome</keyword>
<dbReference type="AlphaFoldDB" id="A0A0A6PI59"/>
<comment type="caution">
    <text evidence="2">The sequence shown here is derived from an EMBL/GenBank/DDBJ whole genome shotgun (WGS) entry which is preliminary data.</text>
</comment>
<dbReference type="Proteomes" id="UP000030428">
    <property type="component" value="Unassembled WGS sequence"/>
</dbReference>
<name>A0A0A6PI59_9GAMM</name>
<accession>A0A0A6PI59</accession>
<evidence type="ECO:0000313" key="3">
    <source>
        <dbReference type="Proteomes" id="UP000030428"/>
    </source>
</evidence>
<protein>
    <recommendedName>
        <fullName evidence="4">Secreted protein</fullName>
    </recommendedName>
</protein>
<proteinExistence type="predicted"/>
<reference evidence="2 3" key="1">
    <citation type="journal article" date="2016" name="Front. Microbiol.">
        <title>Single-Cell (Meta-)Genomics of a Dimorphic Candidatus Thiomargarita nelsonii Reveals Genomic Plasticity.</title>
        <authorList>
            <person name="Flood B.E."/>
            <person name="Fliss P."/>
            <person name="Jones D.S."/>
            <person name="Dick G.J."/>
            <person name="Jain S."/>
            <person name="Kaster A.K."/>
            <person name="Winkel M."/>
            <person name="Mussmann M."/>
            <person name="Bailey J."/>
        </authorList>
    </citation>
    <scope>NUCLEOTIDE SEQUENCE [LARGE SCALE GENOMIC DNA]</scope>
    <source>
        <strain evidence="2">Hydrate Ridge</strain>
    </source>
</reference>